<name>A0A951PSD9_9CYAN</name>
<evidence type="ECO:0000256" key="1">
    <source>
        <dbReference type="SAM" id="MobiDB-lite"/>
    </source>
</evidence>
<protein>
    <submittedName>
        <fullName evidence="2">Uncharacterized protein</fullName>
    </submittedName>
</protein>
<dbReference type="AlphaFoldDB" id="A0A951PSD9"/>
<proteinExistence type="predicted"/>
<sequence>MSYKDKLNPWCIIRAVSDVQMRIVGRFRRRVDAEGHLRILKQLIPNVPFEIMFDVTPEDEDLTPQPPSLQGKGEHESNSPLLAGEGLGERSTQE</sequence>
<evidence type="ECO:0000313" key="3">
    <source>
        <dbReference type="Proteomes" id="UP000753908"/>
    </source>
</evidence>
<dbReference type="EMBL" id="JAHHIF010000054">
    <property type="protein sequence ID" value="MBW4548102.1"/>
    <property type="molecule type" value="Genomic_DNA"/>
</dbReference>
<evidence type="ECO:0000313" key="2">
    <source>
        <dbReference type="EMBL" id="MBW4548102.1"/>
    </source>
</evidence>
<feature type="region of interest" description="Disordered" evidence="1">
    <location>
        <begin position="56"/>
        <end position="94"/>
    </location>
</feature>
<gene>
    <name evidence="2" type="ORF">KME25_27225</name>
</gene>
<organism evidence="2 3">
    <name type="scientific">Symplocastrum torsivum CPER-KK1</name>
    <dbReference type="NCBI Taxonomy" id="450513"/>
    <lineage>
        <taxon>Bacteria</taxon>
        <taxon>Bacillati</taxon>
        <taxon>Cyanobacteriota</taxon>
        <taxon>Cyanophyceae</taxon>
        <taxon>Oscillatoriophycideae</taxon>
        <taxon>Oscillatoriales</taxon>
        <taxon>Microcoleaceae</taxon>
        <taxon>Symplocastrum</taxon>
    </lineage>
</organism>
<comment type="caution">
    <text evidence="2">The sequence shown here is derived from an EMBL/GenBank/DDBJ whole genome shotgun (WGS) entry which is preliminary data.</text>
</comment>
<reference evidence="2" key="1">
    <citation type="submission" date="2021-05" db="EMBL/GenBank/DDBJ databases">
        <authorList>
            <person name="Pietrasiak N."/>
            <person name="Ward R."/>
            <person name="Stajich J.E."/>
            <person name="Kurbessoian T."/>
        </authorList>
    </citation>
    <scope>NUCLEOTIDE SEQUENCE</scope>
    <source>
        <strain evidence="2">CPER-KK1</strain>
    </source>
</reference>
<dbReference type="Proteomes" id="UP000753908">
    <property type="component" value="Unassembled WGS sequence"/>
</dbReference>
<reference evidence="2" key="2">
    <citation type="journal article" date="2022" name="Microbiol. Resour. Announc.">
        <title>Metagenome Sequencing to Explore Phylogenomics of Terrestrial Cyanobacteria.</title>
        <authorList>
            <person name="Ward R.D."/>
            <person name="Stajich J.E."/>
            <person name="Johansen J.R."/>
            <person name="Huntemann M."/>
            <person name="Clum A."/>
            <person name="Foster B."/>
            <person name="Foster B."/>
            <person name="Roux S."/>
            <person name="Palaniappan K."/>
            <person name="Varghese N."/>
            <person name="Mukherjee S."/>
            <person name="Reddy T.B.K."/>
            <person name="Daum C."/>
            <person name="Copeland A."/>
            <person name="Chen I.A."/>
            <person name="Ivanova N.N."/>
            <person name="Kyrpides N.C."/>
            <person name="Shapiro N."/>
            <person name="Eloe-Fadrosh E.A."/>
            <person name="Pietrasiak N."/>
        </authorList>
    </citation>
    <scope>NUCLEOTIDE SEQUENCE</scope>
    <source>
        <strain evidence="2">CPER-KK1</strain>
    </source>
</reference>
<accession>A0A951PSD9</accession>